<dbReference type="EMBL" id="JARJLG010000157">
    <property type="protein sequence ID" value="KAJ7735102.1"/>
    <property type="molecule type" value="Genomic_DNA"/>
</dbReference>
<dbReference type="PANTHER" id="PTHR43558">
    <property type="entry name" value="REDUCTASE, PUTATIVE (AFU_ORTHOLOGUE AFUA_3G10540)-RELATED"/>
    <property type="match status" value="1"/>
</dbReference>
<evidence type="ECO:0000313" key="1">
    <source>
        <dbReference type="EMBL" id="KAJ7735102.1"/>
    </source>
</evidence>
<reference evidence="1" key="1">
    <citation type="submission" date="2023-03" db="EMBL/GenBank/DDBJ databases">
        <title>Massive genome expansion in bonnet fungi (Mycena s.s.) driven by repeated elements and novel gene families across ecological guilds.</title>
        <authorList>
            <consortium name="Lawrence Berkeley National Laboratory"/>
            <person name="Harder C.B."/>
            <person name="Miyauchi S."/>
            <person name="Viragh M."/>
            <person name="Kuo A."/>
            <person name="Thoen E."/>
            <person name="Andreopoulos B."/>
            <person name="Lu D."/>
            <person name="Skrede I."/>
            <person name="Drula E."/>
            <person name="Henrissat B."/>
            <person name="Morin E."/>
            <person name="Kohler A."/>
            <person name="Barry K."/>
            <person name="LaButti K."/>
            <person name="Morin E."/>
            <person name="Salamov A."/>
            <person name="Lipzen A."/>
            <person name="Mereny Z."/>
            <person name="Hegedus B."/>
            <person name="Baldrian P."/>
            <person name="Stursova M."/>
            <person name="Weitz H."/>
            <person name="Taylor A."/>
            <person name="Grigoriev I.V."/>
            <person name="Nagy L.G."/>
            <person name="Martin F."/>
            <person name="Kauserud H."/>
        </authorList>
    </citation>
    <scope>NUCLEOTIDE SEQUENCE</scope>
    <source>
        <strain evidence="1">CBHHK188m</strain>
    </source>
</reference>
<comment type="caution">
    <text evidence="1">The sequence shown here is derived from an EMBL/GenBank/DDBJ whole genome shotgun (WGS) entry which is preliminary data.</text>
</comment>
<dbReference type="InterPro" id="IPR053354">
    <property type="entry name" value="MGDG_epimerase"/>
</dbReference>
<organism evidence="1 2">
    <name type="scientific">Mycena maculata</name>
    <dbReference type="NCBI Taxonomy" id="230809"/>
    <lineage>
        <taxon>Eukaryota</taxon>
        <taxon>Fungi</taxon>
        <taxon>Dikarya</taxon>
        <taxon>Basidiomycota</taxon>
        <taxon>Agaricomycotina</taxon>
        <taxon>Agaricomycetes</taxon>
        <taxon>Agaricomycetidae</taxon>
        <taxon>Agaricales</taxon>
        <taxon>Marasmiineae</taxon>
        <taxon>Mycenaceae</taxon>
        <taxon>Mycena</taxon>
    </lineage>
</organism>
<accession>A0AAD7I608</accession>
<protein>
    <submittedName>
        <fullName evidence="1">Uncharacterized protein</fullName>
    </submittedName>
</protein>
<dbReference type="AlphaFoldDB" id="A0AAD7I608"/>
<sequence>MEAPPPVSVWKKSAQLAKESIEKHFDAHEQYLSARGGDRNHVPSLVDLVAERLGNLSLDDEDTMDDIPPVILASYIWGWHKIAYPAMRRALQRLPTESTAEGSSKTIDEWNLSNEKWLRDGNQTEWQQGLVKFSDFDNVYPNSVLGDVGRTITRPAPLPGYELLCEARESQITIQPSVEAFKRTFEHISDGLLKNLDWSNLLVAGGIVLGTLLSVDAADGQPRCDPRWVSSDIDMYVHGLSALEANEKIKHVFETFRANLPPGTPTLAVRNCTTITLYARYPLRRIQIVLKLTESPKSVLLNFDLDVCAMGWDGSALWMLPRAARALETGCNVFTMSLIHGHYLSNRRASTQERIFKYADKGYGLRILPSYISSLAKKKPSRPKSGKRSGASKNLHVDIPSLGEEEREWTTIQVRRKSRYSTVRLGLDSLLPPHAGYRRSRCLIAFRNFMRCVALWEMAQRKEVTLQENIWASTSYEDAMTTYDDVPLTSRYKWNARFDLAAFQRFLGAANATEIADWVDTDYDGRLTRHGVDDSGDLPAFQRTVCASTVDALLGKKMDIVMQVLLPCTFAVYANDMVAQAQARAGLRETKLLAPVVRGFDFLGSTDPQADGLFFWRIGAEMMWQQSDRSIDEISEVLYAFRRVNEHLRDGPYCQERRLRDELARRKSYDELDAFGRWVRAGEPAPFYGYNSDDSYEGYGDYYSEGYEL</sequence>
<name>A0AAD7I608_9AGAR</name>
<gene>
    <name evidence="1" type="ORF">DFH07DRAFT_893615</name>
</gene>
<dbReference type="PANTHER" id="PTHR43558:SF6">
    <property type="entry name" value="REDUCTASE, PUTATIVE (AFU_ORTHOLOGUE AFUA_3G10540)-RELATED"/>
    <property type="match status" value="1"/>
</dbReference>
<proteinExistence type="predicted"/>
<keyword evidence="2" id="KW-1185">Reference proteome</keyword>
<evidence type="ECO:0000313" key="2">
    <source>
        <dbReference type="Proteomes" id="UP001215280"/>
    </source>
</evidence>
<dbReference type="Proteomes" id="UP001215280">
    <property type="component" value="Unassembled WGS sequence"/>
</dbReference>